<name>A0A7W5ESX4_9GAMM</name>
<feature type="transmembrane region" description="Helical" evidence="1">
    <location>
        <begin position="128"/>
        <end position="153"/>
    </location>
</feature>
<keyword evidence="3" id="KW-1185">Reference proteome</keyword>
<dbReference type="Proteomes" id="UP000518892">
    <property type="component" value="Unassembled WGS sequence"/>
</dbReference>
<accession>A0A7W5ESX4</accession>
<evidence type="ECO:0000256" key="1">
    <source>
        <dbReference type="SAM" id="Phobius"/>
    </source>
</evidence>
<feature type="transmembrane region" description="Helical" evidence="1">
    <location>
        <begin position="64"/>
        <end position="86"/>
    </location>
</feature>
<protein>
    <recommendedName>
        <fullName evidence="4">DUF2214 domain-containing protein</fullName>
    </recommendedName>
</protein>
<sequence length="154" mass="16407">MDSLIAWLAQTSPADWMRLSRWGYAGVNTLHVLGIALLVGAILPLDLRLMGRRPELPLVDAARLLQPVAVLGLVLALATGALLFLAAPGDYLAMPLFLAKLTLIAAAVGNALWLNLGPGLARATRRRLWLAGGASLLLWLVVLICGRLLAFVAE</sequence>
<keyword evidence="1" id="KW-0472">Membrane</keyword>
<feature type="transmembrane region" description="Helical" evidence="1">
    <location>
        <begin position="92"/>
        <end position="116"/>
    </location>
</feature>
<evidence type="ECO:0000313" key="3">
    <source>
        <dbReference type="Proteomes" id="UP000518892"/>
    </source>
</evidence>
<proteinExistence type="predicted"/>
<keyword evidence="1" id="KW-1133">Transmembrane helix</keyword>
<evidence type="ECO:0000313" key="2">
    <source>
        <dbReference type="EMBL" id="MBB3230849.1"/>
    </source>
</evidence>
<dbReference type="RefSeq" id="WP_183383336.1">
    <property type="nucleotide sequence ID" value="NZ_JACHXR010000003.1"/>
</dbReference>
<comment type="caution">
    <text evidence="2">The sequence shown here is derived from an EMBL/GenBank/DDBJ whole genome shotgun (WGS) entry which is preliminary data.</text>
</comment>
<reference evidence="2 3" key="1">
    <citation type="submission" date="2020-08" db="EMBL/GenBank/DDBJ databases">
        <title>Genomic Encyclopedia of Type Strains, Phase III (KMG-III): the genomes of soil and plant-associated and newly described type strains.</title>
        <authorList>
            <person name="Whitman W."/>
        </authorList>
    </citation>
    <scope>NUCLEOTIDE SEQUENCE [LARGE SCALE GENOMIC DNA]</scope>
    <source>
        <strain evidence="2 3">CECT 7744</strain>
    </source>
</reference>
<evidence type="ECO:0008006" key="4">
    <source>
        <dbReference type="Google" id="ProtNLM"/>
    </source>
</evidence>
<dbReference type="EMBL" id="JACHXR010000003">
    <property type="protein sequence ID" value="MBB3230849.1"/>
    <property type="molecule type" value="Genomic_DNA"/>
</dbReference>
<dbReference type="AlphaFoldDB" id="A0A7W5ESX4"/>
<feature type="transmembrane region" description="Helical" evidence="1">
    <location>
        <begin position="22"/>
        <end position="43"/>
    </location>
</feature>
<gene>
    <name evidence="2" type="ORF">FHR97_001698</name>
</gene>
<organism evidence="2 3">
    <name type="scientific">Halomonas stenophila</name>
    <dbReference type="NCBI Taxonomy" id="795312"/>
    <lineage>
        <taxon>Bacteria</taxon>
        <taxon>Pseudomonadati</taxon>
        <taxon>Pseudomonadota</taxon>
        <taxon>Gammaproteobacteria</taxon>
        <taxon>Oceanospirillales</taxon>
        <taxon>Halomonadaceae</taxon>
        <taxon>Halomonas</taxon>
    </lineage>
</organism>
<keyword evidence="1" id="KW-0812">Transmembrane</keyword>